<dbReference type="InParanoid" id="K1PNJ5"/>
<reference evidence="2" key="1">
    <citation type="journal article" date="2012" name="Nature">
        <title>The oyster genome reveals stress adaptation and complexity of shell formation.</title>
        <authorList>
            <person name="Zhang G."/>
            <person name="Fang X."/>
            <person name="Guo X."/>
            <person name="Li L."/>
            <person name="Luo R."/>
            <person name="Xu F."/>
            <person name="Yang P."/>
            <person name="Zhang L."/>
            <person name="Wang X."/>
            <person name="Qi H."/>
            <person name="Xiong Z."/>
            <person name="Que H."/>
            <person name="Xie Y."/>
            <person name="Holland P.W."/>
            <person name="Paps J."/>
            <person name="Zhu Y."/>
            <person name="Wu F."/>
            <person name="Chen Y."/>
            <person name="Wang J."/>
            <person name="Peng C."/>
            <person name="Meng J."/>
            <person name="Yang L."/>
            <person name="Liu J."/>
            <person name="Wen B."/>
            <person name="Zhang N."/>
            <person name="Huang Z."/>
            <person name="Zhu Q."/>
            <person name="Feng Y."/>
            <person name="Mount A."/>
            <person name="Hedgecock D."/>
            <person name="Xu Z."/>
            <person name="Liu Y."/>
            <person name="Domazet-Loso T."/>
            <person name="Du Y."/>
            <person name="Sun X."/>
            <person name="Zhang S."/>
            <person name="Liu B."/>
            <person name="Cheng P."/>
            <person name="Jiang X."/>
            <person name="Li J."/>
            <person name="Fan D."/>
            <person name="Wang W."/>
            <person name="Fu W."/>
            <person name="Wang T."/>
            <person name="Wang B."/>
            <person name="Zhang J."/>
            <person name="Peng Z."/>
            <person name="Li Y."/>
            <person name="Li N."/>
            <person name="Wang J."/>
            <person name="Chen M."/>
            <person name="He Y."/>
            <person name="Tan F."/>
            <person name="Song X."/>
            <person name="Zheng Q."/>
            <person name="Huang R."/>
            <person name="Yang H."/>
            <person name="Du X."/>
            <person name="Chen L."/>
            <person name="Yang M."/>
            <person name="Gaffney P.M."/>
            <person name="Wang S."/>
            <person name="Luo L."/>
            <person name="She Z."/>
            <person name="Ming Y."/>
            <person name="Huang W."/>
            <person name="Zhang S."/>
            <person name="Huang B."/>
            <person name="Zhang Y."/>
            <person name="Qu T."/>
            <person name="Ni P."/>
            <person name="Miao G."/>
            <person name="Wang J."/>
            <person name="Wang Q."/>
            <person name="Steinberg C.E."/>
            <person name="Wang H."/>
            <person name="Li N."/>
            <person name="Qian L."/>
            <person name="Zhang G."/>
            <person name="Li Y."/>
            <person name="Yang H."/>
            <person name="Liu X."/>
            <person name="Wang J."/>
            <person name="Yin Y."/>
            <person name="Wang J."/>
        </authorList>
    </citation>
    <scope>NUCLEOTIDE SEQUENCE [LARGE SCALE GENOMIC DNA]</scope>
    <source>
        <strain evidence="2">05x7-T-G4-1.051#20</strain>
    </source>
</reference>
<dbReference type="CDD" id="cd19756">
    <property type="entry name" value="Bbox2"/>
    <property type="match status" value="1"/>
</dbReference>
<dbReference type="HOGENOM" id="CLU_007742_6_1_1"/>
<proteinExistence type="predicted"/>
<feature type="domain" description="B box-type" evidence="1">
    <location>
        <begin position="26"/>
        <end position="73"/>
    </location>
</feature>
<evidence type="ECO:0000259" key="1">
    <source>
        <dbReference type="PROSITE" id="PS50119"/>
    </source>
</evidence>
<dbReference type="Pfam" id="PF00643">
    <property type="entry name" value="zf-B_box"/>
    <property type="match status" value="1"/>
</dbReference>
<name>K1PNJ5_MAGGI</name>
<dbReference type="EMBL" id="JH818302">
    <property type="protein sequence ID" value="EKC23258.1"/>
    <property type="molecule type" value="Genomic_DNA"/>
</dbReference>
<accession>K1PNJ5</accession>
<dbReference type="SMART" id="SM00336">
    <property type="entry name" value="BBOX"/>
    <property type="match status" value="2"/>
</dbReference>
<dbReference type="InterPro" id="IPR047153">
    <property type="entry name" value="TRIM45/56/19-like"/>
</dbReference>
<dbReference type="Gene3D" id="2.120.10.30">
    <property type="entry name" value="TolB, C-terminal domain"/>
    <property type="match status" value="1"/>
</dbReference>
<feature type="domain" description="B box-type" evidence="1">
    <location>
        <begin position="80"/>
        <end position="122"/>
    </location>
</feature>
<dbReference type="Gene3D" id="2.130.10.10">
    <property type="entry name" value="YVTN repeat-like/Quinoprotein amine dehydrogenase"/>
    <property type="match status" value="1"/>
</dbReference>
<dbReference type="Gene3D" id="3.30.160.60">
    <property type="entry name" value="Classic Zinc Finger"/>
    <property type="match status" value="1"/>
</dbReference>
<organism evidence="2">
    <name type="scientific">Magallana gigas</name>
    <name type="common">Pacific oyster</name>
    <name type="synonym">Crassostrea gigas</name>
    <dbReference type="NCBI Taxonomy" id="29159"/>
    <lineage>
        <taxon>Eukaryota</taxon>
        <taxon>Metazoa</taxon>
        <taxon>Spiralia</taxon>
        <taxon>Lophotrochozoa</taxon>
        <taxon>Mollusca</taxon>
        <taxon>Bivalvia</taxon>
        <taxon>Autobranchia</taxon>
        <taxon>Pteriomorphia</taxon>
        <taxon>Ostreida</taxon>
        <taxon>Ostreoidea</taxon>
        <taxon>Ostreidae</taxon>
        <taxon>Magallana</taxon>
    </lineage>
</organism>
<dbReference type="GO" id="GO:0008270">
    <property type="term" value="F:zinc ion binding"/>
    <property type="evidence" value="ECO:0007669"/>
    <property type="project" value="InterPro"/>
</dbReference>
<dbReference type="InterPro" id="IPR000315">
    <property type="entry name" value="Znf_B-box"/>
</dbReference>
<dbReference type="SUPFAM" id="SSF101898">
    <property type="entry name" value="NHL repeat"/>
    <property type="match status" value="1"/>
</dbReference>
<sequence>MCGSFCARPNGHTMALSISQTPNTAQHLLECGTEDCGGNCQFYCNPCLRPICDQCRDKHLQNPESKNHEVVPYKQRRQQLPVEKCMVHSGEILDFHCKECDVPLCSKCLTKPSHQGHTFFDLSTLYADNCQTCLEKIDQIRQHLFPTSKHLQEETKTDATVIKKMMNSLRSELKAEATNFKSIVDMVTLEYIDRVNKLEESLTQDLRNQDKTYEDYILYLNNLIKDFFAYLSLTKLEDNPLISSSFQAVIKPIPETSNLIPPVIEAGQFSKENIEKLFSRIHVPDVTPQKRKIKSMDFASRRSYSTFVKPTLSLSSSVSKIREYTLSGIDNAWHISIGQSQKLWVSEINGNFVQTDAKGNHIQKTKTSGGFGYHTVTKNGDLIYADETNNVITKITPGYKIIEFIKTGNWRPFSIHSSTINEDILVGMKKDEEVKVTRYSNAGKEKQNIQRNNKGHEVFGFPYYINENVNGDICTSDLNKHAVVVVTASGKQRFCYANLGSEFVPRGLCTDVLGHILVCDYSSDTIHMLDQDGQFLRLLLTKKQGVDHPCSVCVDAENNLYVGQLNKTVLVYKYLQ</sequence>
<dbReference type="InterPro" id="IPR015943">
    <property type="entry name" value="WD40/YVTN_repeat-like_dom_sf"/>
</dbReference>
<gene>
    <name evidence="2" type="ORF">CGI_10020940</name>
</gene>
<dbReference type="PANTHER" id="PTHR25462:SF300">
    <property type="entry name" value="RING-TYPE DOMAIN-CONTAINING PROTEIN"/>
    <property type="match status" value="1"/>
</dbReference>
<dbReference type="PROSITE" id="PS50119">
    <property type="entry name" value="ZF_BBOX"/>
    <property type="match status" value="2"/>
</dbReference>
<dbReference type="AlphaFoldDB" id="K1PNJ5"/>
<dbReference type="SUPFAM" id="SSF57845">
    <property type="entry name" value="B-box zinc-binding domain"/>
    <property type="match status" value="1"/>
</dbReference>
<dbReference type="InterPro" id="IPR011042">
    <property type="entry name" value="6-blade_b-propeller_TolB-like"/>
</dbReference>
<protein>
    <submittedName>
        <fullName evidence="2">Tripartite motif-containing protein 71</fullName>
    </submittedName>
</protein>
<evidence type="ECO:0000313" key="2">
    <source>
        <dbReference type="EMBL" id="EKC23258.1"/>
    </source>
</evidence>
<dbReference type="PANTHER" id="PTHR25462">
    <property type="entry name" value="BONUS, ISOFORM C-RELATED"/>
    <property type="match status" value="1"/>
</dbReference>